<comment type="caution">
    <text evidence="1">The sequence shown here is derived from an EMBL/GenBank/DDBJ whole genome shotgun (WGS) entry which is preliminary data.</text>
</comment>
<dbReference type="AlphaFoldDB" id="A0A366MTP4"/>
<sequence length="338" mass="40311">MNIKLKEKTVLFLAPNFFGYEIEIKKKLENFGAKVIYFDERPKNDFFTKAFIRLNLKSIISKRIEDYYKNIVEATKYENIDYLFLIAPETISIKTIVEIKSIHQNIKIFSYFWDSIKNKKTSLDYLDISDKYFTFDSSDTNIDKKIKFLPLFYIKNYENIADTKNELVYDICFIGTVHSDRYKIIKELGKQLKGTNINTSFYFYSPSKILFFFQKLLKKDFRNIKWSEVSFKPLSKSDVIDIIKKSKCIIDIQHPNQTGLTMRTIEILGAKKKLLTTNKEIEKYDFYNKNNIFVFDRNKPKICPDFLIENYEDIDIDIYQKYSLENWIKTIFKGNINE</sequence>
<protein>
    <submittedName>
        <fullName evidence="1">Lipopolysaccharide biosynthesis protein</fullName>
    </submittedName>
</protein>
<organism evidence="1 2">
    <name type="scientific">Aliarcobacter vitoriensis</name>
    <dbReference type="NCBI Taxonomy" id="2011099"/>
    <lineage>
        <taxon>Bacteria</taxon>
        <taxon>Pseudomonadati</taxon>
        <taxon>Campylobacterota</taxon>
        <taxon>Epsilonproteobacteria</taxon>
        <taxon>Campylobacterales</taxon>
        <taxon>Arcobacteraceae</taxon>
        <taxon>Aliarcobacter</taxon>
    </lineage>
</organism>
<dbReference type="RefSeq" id="WP_113894114.1">
    <property type="nucleotide sequence ID" value="NZ_JANJGA010000008.1"/>
</dbReference>
<evidence type="ECO:0000313" key="2">
    <source>
        <dbReference type="Proteomes" id="UP000252669"/>
    </source>
</evidence>
<name>A0A366MTP4_9BACT</name>
<dbReference type="OrthoDB" id="3251881at2"/>
<gene>
    <name evidence="1" type="ORF">CRU91_05225</name>
</gene>
<keyword evidence="2" id="KW-1185">Reference proteome</keyword>
<dbReference type="EMBL" id="PDKB01000007">
    <property type="protein sequence ID" value="RBQ29233.1"/>
    <property type="molecule type" value="Genomic_DNA"/>
</dbReference>
<reference evidence="1 2" key="1">
    <citation type="submission" date="2017-10" db="EMBL/GenBank/DDBJ databases">
        <title>Genomics of the genus Arcobacter.</title>
        <authorList>
            <person name="Perez-Cataluna A."/>
            <person name="Figueras M.J."/>
        </authorList>
    </citation>
    <scope>NUCLEOTIDE SEQUENCE [LARGE SCALE GENOMIC DNA]</scope>
    <source>
        <strain evidence="1 2">CECT 9230</strain>
    </source>
</reference>
<dbReference type="Proteomes" id="UP000252669">
    <property type="component" value="Unassembled WGS sequence"/>
</dbReference>
<evidence type="ECO:0000313" key="1">
    <source>
        <dbReference type="EMBL" id="RBQ29233.1"/>
    </source>
</evidence>
<proteinExistence type="predicted"/>
<accession>A0A366MTP4</accession>